<evidence type="ECO:0000259" key="12">
    <source>
        <dbReference type="Pfam" id="PF17683"/>
    </source>
</evidence>
<keyword evidence="6" id="KW-0804">Transcription</keyword>
<evidence type="ECO:0000256" key="5">
    <source>
        <dbReference type="ARBA" id="ARBA00023125"/>
    </source>
</evidence>
<dbReference type="SUPFAM" id="SSF46785">
    <property type="entry name" value="Winged helix' DNA-binding domain"/>
    <property type="match status" value="1"/>
</dbReference>
<comment type="similarity">
    <text evidence="2">Belongs to the TFIIF beta subunit family.</text>
</comment>
<feature type="region of interest" description="Disordered" evidence="10">
    <location>
        <begin position="331"/>
        <end position="366"/>
    </location>
</feature>
<keyword evidence="5" id="KW-0238">DNA-binding</keyword>
<feature type="compositionally biased region" description="Acidic residues" evidence="10">
    <location>
        <begin position="350"/>
        <end position="360"/>
    </location>
</feature>
<dbReference type="AlphaFoldDB" id="A0AA38W047"/>
<dbReference type="InterPro" id="IPR040504">
    <property type="entry name" value="TFIIF_beta_N"/>
</dbReference>
<name>A0AA38W047_9PEZI</name>
<dbReference type="InterPro" id="IPR036390">
    <property type="entry name" value="WH_DNA-bd_sf"/>
</dbReference>
<evidence type="ECO:0000256" key="9">
    <source>
        <dbReference type="ARBA" id="ARBA00081863"/>
    </source>
</evidence>
<dbReference type="InterPro" id="IPR040450">
    <property type="entry name" value="TFIIF_beta_HTH"/>
</dbReference>
<feature type="domain" description="TFIIF beta subunit HTH" evidence="11">
    <location>
        <begin position="261"/>
        <end position="325"/>
    </location>
</feature>
<keyword evidence="14" id="KW-1185">Reference proteome</keyword>
<dbReference type="SUPFAM" id="SSF50916">
    <property type="entry name" value="Rap30/74 interaction domains"/>
    <property type="match status" value="1"/>
</dbReference>
<dbReference type="InterPro" id="IPR003196">
    <property type="entry name" value="TFIIF_beta"/>
</dbReference>
<evidence type="ECO:0000256" key="7">
    <source>
        <dbReference type="ARBA" id="ARBA00023242"/>
    </source>
</evidence>
<sequence length="366" mass="41276">MEDVKIKPEPDVGSPLLDDDDLEDAGDLEFYDNTLSGDPLGTMYLARLPHNLWKAWSEMDDDAEIQIGTIRQWNEVKNGTPHPKLQLLLNDKIPSHQRVPKEYNLDITDPQVNNTYIFSEQDLPGYAAKNKAKADAIKAGIPAYLVKSKNEKEAAATSWERRKKGGIPPRKSIPKKTAIAGRIRHELAGVALKNIETETIMRREREEAMKPKSETELVGPRAINPERILQAGTQGAHDAFDNFIKTAPKVEKAKRMDNKTTRMAENELFDQINRCFSEYNYWPMKALRNRLRQPEAYLRETLDKVAVLIRTGAFANNYALKPEFRELLAKQQASGSALPATDTVAPVGEGPDEDDEEDVKMEDVLP</sequence>
<comment type="caution">
    <text evidence="13">The sequence shown here is derived from an EMBL/GenBank/DDBJ whole genome shotgun (WGS) entry which is preliminary data.</text>
</comment>
<dbReference type="GO" id="GO:0006367">
    <property type="term" value="P:transcription initiation at RNA polymerase II promoter"/>
    <property type="evidence" value="ECO:0007669"/>
    <property type="project" value="InterPro"/>
</dbReference>
<dbReference type="EMBL" id="JANBVN010000049">
    <property type="protein sequence ID" value="KAJ9156865.1"/>
    <property type="molecule type" value="Genomic_DNA"/>
</dbReference>
<dbReference type="Proteomes" id="UP001174691">
    <property type="component" value="Unassembled WGS sequence"/>
</dbReference>
<dbReference type="GO" id="GO:0003677">
    <property type="term" value="F:DNA binding"/>
    <property type="evidence" value="ECO:0007669"/>
    <property type="project" value="UniProtKB-KW"/>
</dbReference>
<comment type="subcellular location">
    <subcellularLocation>
        <location evidence="1">Nucleus</location>
    </subcellularLocation>
</comment>
<dbReference type="InterPro" id="IPR011039">
    <property type="entry name" value="TFIIF_interaction"/>
</dbReference>
<evidence type="ECO:0000256" key="1">
    <source>
        <dbReference type="ARBA" id="ARBA00004123"/>
    </source>
</evidence>
<evidence type="ECO:0000313" key="14">
    <source>
        <dbReference type="Proteomes" id="UP001174691"/>
    </source>
</evidence>
<evidence type="ECO:0000259" key="11">
    <source>
        <dbReference type="Pfam" id="PF02270"/>
    </source>
</evidence>
<reference evidence="13" key="1">
    <citation type="submission" date="2022-07" db="EMBL/GenBank/DDBJ databases">
        <title>Fungi with potential for degradation of polypropylene.</title>
        <authorList>
            <person name="Gostincar C."/>
        </authorList>
    </citation>
    <scope>NUCLEOTIDE SEQUENCE</scope>
    <source>
        <strain evidence="13">EXF-13287</strain>
    </source>
</reference>
<accession>A0AA38W047</accession>
<evidence type="ECO:0000256" key="6">
    <source>
        <dbReference type="ARBA" id="ARBA00023163"/>
    </source>
</evidence>
<dbReference type="Gene3D" id="1.10.10.10">
    <property type="entry name" value="Winged helix-like DNA-binding domain superfamily/Winged helix DNA-binding domain"/>
    <property type="match status" value="1"/>
</dbReference>
<evidence type="ECO:0000256" key="4">
    <source>
        <dbReference type="ARBA" id="ARBA00023015"/>
    </source>
</evidence>
<dbReference type="PANTHER" id="PTHR10445">
    <property type="entry name" value="GENERAL TRANSCRIPTION FACTOR IIF SUBUNIT 2"/>
    <property type="match status" value="1"/>
</dbReference>
<evidence type="ECO:0000256" key="2">
    <source>
        <dbReference type="ARBA" id="ARBA00009543"/>
    </source>
</evidence>
<evidence type="ECO:0000256" key="10">
    <source>
        <dbReference type="SAM" id="MobiDB-lite"/>
    </source>
</evidence>
<proteinExistence type="inferred from homology"/>
<feature type="compositionally biased region" description="Basic and acidic residues" evidence="10">
    <location>
        <begin position="1"/>
        <end position="10"/>
    </location>
</feature>
<keyword evidence="7" id="KW-0539">Nucleus</keyword>
<evidence type="ECO:0000256" key="3">
    <source>
        <dbReference type="ARBA" id="ARBA00021453"/>
    </source>
</evidence>
<dbReference type="PANTHER" id="PTHR10445:SF0">
    <property type="entry name" value="GENERAL TRANSCRIPTION FACTOR IIF SUBUNIT 2"/>
    <property type="match status" value="1"/>
</dbReference>
<feature type="domain" description="TFIIF beta subunit N-terminal" evidence="12">
    <location>
        <begin position="43"/>
        <end position="187"/>
    </location>
</feature>
<dbReference type="GO" id="GO:0005674">
    <property type="term" value="C:transcription factor TFIIF complex"/>
    <property type="evidence" value="ECO:0007669"/>
    <property type="project" value="InterPro"/>
</dbReference>
<dbReference type="InterPro" id="IPR036388">
    <property type="entry name" value="WH-like_DNA-bd_sf"/>
</dbReference>
<dbReference type="FunFam" id="1.10.10.10:FF:000035">
    <property type="entry name" value="General transcription factor IIF subunit 2"/>
    <property type="match status" value="1"/>
</dbReference>
<dbReference type="Pfam" id="PF17683">
    <property type="entry name" value="TFIIF_beta_N"/>
    <property type="match status" value="1"/>
</dbReference>
<evidence type="ECO:0000313" key="13">
    <source>
        <dbReference type="EMBL" id="KAJ9156865.1"/>
    </source>
</evidence>
<keyword evidence="4" id="KW-0805">Transcription regulation</keyword>
<feature type="region of interest" description="Disordered" evidence="10">
    <location>
        <begin position="1"/>
        <end position="21"/>
    </location>
</feature>
<evidence type="ECO:0000256" key="8">
    <source>
        <dbReference type="ARBA" id="ARBA00081473"/>
    </source>
</evidence>
<organism evidence="13 14">
    <name type="scientific">Coniochaeta hoffmannii</name>
    <dbReference type="NCBI Taxonomy" id="91930"/>
    <lineage>
        <taxon>Eukaryota</taxon>
        <taxon>Fungi</taxon>
        <taxon>Dikarya</taxon>
        <taxon>Ascomycota</taxon>
        <taxon>Pezizomycotina</taxon>
        <taxon>Sordariomycetes</taxon>
        <taxon>Sordariomycetidae</taxon>
        <taxon>Coniochaetales</taxon>
        <taxon>Coniochaetaceae</taxon>
        <taxon>Coniochaeta</taxon>
    </lineage>
</organism>
<protein>
    <recommendedName>
        <fullName evidence="3">Transcription initiation factor IIF subunit beta</fullName>
    </recommendedName>
    <alternativeName>
        <fullName evidence="9">TFIIF medium subunit</fullName>
    </alternativeName>
    <alternativeName>
        <fullName evidence="8">TFIIF-beta</fullName>
    </alternativeName>
</protein>
<dbReference type="Pfam" id="PF02270">
    <property type="entry name" value="TFIIF_beta"/>
    <property type="match status" value="1"/>
</dbReference>
<dbReference type="CDD" id="cd07980">
    <property type="entry name" value="TFIIF_beta"/>
    <property type="match status" value="1"/>
</dbReference>
<gene>
    <name evidence="13" type="ORF">NKR19_g4073</name>
</gene>